<organism evidence="1 2">
    <name type="scientific">Undibacterium umbellatum</name>
    <dbReference type="NCBI Taxonomy" id="2762300"/>
    <lineage>
        <taxon>Bacteria</taxon>
        <taxon>Pseudomonadati</taxon>
        <taxon>Pseudomonadota</taxon>
        <taxon>Betaproteobacteria</taxon>
        <taxon>Burkholderiales</taxon>
        <taxon>Oxalobacteraceae</taxon>
        <taxon>Undibacterium</taxon>
    </lineage>
</organism>
<name>A0ABR6Z878_9BURK</name>
<evidence type="ECO:0000313" key="2">
    <source>
        <dbReference type="Proteomes" id="UP000646911"/>
    </source>
</evidence>
<gene>
    <name evidence="1" type="ORF">H8L47_10255</name>
</gene>
<dbReference type="Proteomes" id="UP000646911">
    <property type="component" value="Unassembled WGS sequence"/>
</dbReference>
<protein>
    <submittedName>
        <fullName evidence="1">Uncharacterized protein</fullName>
    </submittedName>
</protein>
<evidence type="ECO:0000313" key="1">
    <source>
        <dbReference type="EMBL" id="MBC3907950.1"/>
    </source>
</evidence>
<comment type="caution">
    <text evidence="1">The sequence shown here is derived from an EMBL/GenBank/DDBJ whole genome shotgun (WGS) entry which is preliminary data.</text>
</comment>
<reference evidence="1 2" key="1">
    <citation type="submission" date="2020-08" db="EMBL/GenBank/DDBJ databases">
        <title>Novel species isolated from subtropical streams in China.</title>
        <authorList>
            <person name="Lu H."/>
        </authorList>
    </citation>
    <scope>NUCLEOTIDE SEQUENCE [LARGE SCALE GENOMIC DNA]</scope>
    <source>
        <strain evidence="1 2">NL8W</strain>
    </source>
</reference>
<proteinExistence type="predicted"/>
<dbReference type="RefSeq" id="WP_186953505.1">
    <property type="nucleotide sequence ID" value="NZ_JACOFX010000004.1"/>
</dbReference>
<accession>A0ABR6Z878</accession>
<dbReference type="EMBL" id="JACOFX010000004">
    <property type="protein sequence ID" value="MBC3907950.1"/>
    <property type="molecule type" value="Genomic_DNA"/>
</dbReference>
<keyword evidence="2" id="KW-1185">Reference proteome</keyword>
<sequence>MHTHIKDPAAFFLALGGMHDARFHVRVNQSDETLMIDVDDIYLNFLDLPEYPGKQNSTFTFFDVENICLDFAVEDSINCRIYDITIKSEKDSCRDTLIMSISPGGQLAFDFSTVRRD</sequence>